<gene>
    <name evidence="1" type="ORF">H4Q32_024339</name>
</gene>
<organism evidence="1 2">
    <name type="scientific">Labeo rohita</name>
    <name type="common">Indian major carp</name>
    <name type="synonym">Cyprinus rohita</name>
    <dbReference type="NCBI Taxonomy" id="84645"/>
    <lineage>
        <taxon>Eukaryota</taxon>
        <taxon>Metazoa</taxon>
        <taxon>Chordata</taxon>
        <taxon>Craniata</taxon>
        <taxon>Vertebrata</taxon>
        <taxon>Euteleostomi</taxon>
        <taxon>Actinopterygii</taxon>
        <taxon>Neopterygii</taxon>
        <taxon>Teleostei</taxon>
        <taxon>Ostariophysi</taxon>
        <taxon>Cypriniformes</taxon>
        <taxon>Cyprinidae</taxon>
        <taxon>Labeoninae</taxon>
        <taxon>Labeonini</taxon>
        <taxon>Labeo</taxon>
    </lineage>
</organism>
<accession>A0ABQ8LYL3</accession>
<name>A0ABQ8LYL3_LABRO</name>
<sequence length="260" mass="29190">MWALRSKVEADELARVSLSVLNDFRCPAYVAREKFVVSSVDHVFGLKCLRRPDQHHKQQATDQFQEIVDSLRQALAFTLPSIIPPVTPSTSVCMVSLMANPAPYSGSEEDCSRFLTPTILNGPRDAAAFPTETSKISFANSLLSGSIWEMYHLKQAKMSVTYYVFCFRTLAATSGWNECLLLAAYQQILKTVLHFAAYNDSISLERFIQLSIRISYHMQTCMKELMGQQSSIYHQQPMHASAPEPPTEPMILDGARLSLT</sequence>
<dbReference type="GO" id="GO:0016787">
    <property type="term" value="F:hydrolase activity"/>
    <property type="evidence" value="ECO:0007669"/>
    <property type="project" value="UniProtKB-KW"/>
</dbReference>
<evidence type="ECO:0000313" key="2">
    <source>
        <dbReference type="Proteomes" id="UP000830375"/>
    </source>
</evidence>
<keyword evidence="2" id="KW-1185">Reference proteome</keyword>
<evidence type="ECO:0000313" key="1">
    <source>
        <dbReference type="EMBL" id="KAI2655735.1"/>
    </source>
</evidence>
<proteinExistence type="predicted"/>
<keyword evidence="1" id="KW-0378">Hydrolase</keyword>
<protein>
    <submittedName>
        <fullName evidence="1">Leukotriene A-4 hydrolase</fullName>
    </submittedName>
</protein>
<reference evidence="1 2" key="1">
    <citation type="submission" date="2022-01" db="EMBL/GenBank/DDBJ databases">
        <title>A high-quality chromosome-level genome assembly of rohu carp, Labeo rohita.</title>
        <authorList>
            <person name="Arick M.A. II"/>
            <person name="Hsu C.-Y."/>
            <person name="Magbanua Z."/>
            <person name="Pechanova O."/>
            <person name="Grover C."/>
            <person name="Miller E."/>
            <person name="Thrash A."/>
            <person name="Ezzel L."/>
            <person name="Alam S."/>
            <person name="Benzie J."/>
            <person name="Hamilton M."/>
            <person name="Karsi A."/>
            <person name="Lawrence M.L."/>
            <person name="Peterson D.G."/>
        </authorList>
    </citation>
    <scope>NUCLEOTIDE SEQUENCE [LARGE SCALE GENOMIC DNA]</scope>
    <source>
        <strain evidence="2">BAU-BD-2019</strain>
        <tissue evidence="1">Blood</tissue>
    </source>
</reference>
<comment type="caution">
    <text evidence="1">The sequence shown here is derived from an EMBL/GenBank/DDBJ whole genome shotgun (WGS) entry which is preliminary data.</text>
</comment>
<dbReference type="Proteomes" id="UP000830375">
    <property type="component" value="Unassembled WGS sequence"/>
</dbReference>
<dbReference type="EMBL" id="JACTAM010000016">
    <property type="protein sequence ID" value="KAI2655735.1"/>
    <property type="molecule type" value="Genomic_DNA"/>
</dbReference>